<evidence type="ECO:0008006" key="3">
    <source>
        <dbReference type="Google" id="ProtNLM"/>
    </source>
</evidence>
<comment type="caution">
    <text evidence="1">The sequence shown here is derived from an EMBL/GenBank/DDBJ whole genome shotgun (WGS) entry which is preliminary data.</text>
</comment>
<dbReference type="RefSeq" id="WP_176237954.1">
    <property type="nucleotide sequence ID" value="NZ_BLRZ01000036.1"/>
</dbReference>
<reference evidence="1 2" key="1">
    <citation type="journal article" date="2020" name="Front. Microbiol.">
        <title>Single-cell genomics of novel Actinobacteria with the Wood-Ljungdahl pathway discovered in a serpentinizing system.</title>
        <authorList>
            <person name="Merino N."/>
            <person name="Kawai M."/>
            <person name="Boyd E.S."/>
            <person name="Colman D.R."/>
            <person name="McGlynn S.E."/>
            <person name="Nealson K.H."/>
            <person name="Kurokawa K."/>
            <person name="Hongoh Y."/>
        </authorList>
    </citation>
    <scope>NUCLEOTIDE SEQUENCE [LARGE SCALE GENOMIC DNA]</scope>
    <source>
        <strain evidence="1 2">S34</strain>
    </source>
</reference>
<accession>A0A6V8PEE8</accession>
<name>A0A6V8PEE8_9ACTN</name>
<gene>
    <name evidence="1" type="ORF">HKBW3S34_00934</name>
</gene>
<dbReference type="Pfam" id="PF09516">
    <property type="entry name" value="RE_CfrBI"/>
    <property type="match status" value="1"/>
</dbReference>
<evidence type="ECO:0000313" key="1">
    <source>
        <dbReference type="EMBL" id="GFP30014.1"/>
    </source>
</evidence>
<dbReference type="AlphaFoldDB" id="A0A6V8PEE8"/>
<keyword evidence="2" id="KW-1185">Reference proteome</keyword>
<dbReference type="InterPro" id="IPR019042">
    <property type="entry name" value="Restrct_endonuc_II_CfrBI"/>
</dbReference>
<dbReference type="Proteomes" id="UP000588083">
    <property type="component" value="Unassembled WGS sequence"/>
</dbReference>
<protein>
    <recommendedName>
        <fullName evidence="3">CfrBI restriction endonuclease</fullName>
    </recommendedName>
</protein>
<sequence length="317" mass="36440">MTANIGAETYRRWLEQNVVLTDLISPASLRELVLHLLLGRNYRVITEQNTKGRLLITYAWLIELYDRFRREYGRNWREGLLSRLVELDRPSSEEKNLMYWLVGLTKKTAQNLDIPLEELPDFLSETIRYCNELFTADDYAHSQEQAWLLLMAGAATLNIRGSQKSKVGKAIERVFLSAALSLLGLRSERDFWIGVPSDIEVARETDGEVETKRGRIRIDIGLIAQGNPEVITDKVNRVGRQGVVIFDKIGTHARVVYQSAEQTGVKLIQIRHNQPLLELYRHLSPLVRMQLRQPPSDERELKRCVDSLPDTLFEVTS</sequence>
<proteinExistence type="predicted"/>
<evidence type="ECO:0000313" key="2">
    <source>
        <dbReference type="Proteomes" id="UP000588083"/>
    </source>
</evidence>
<organism evidence="1 2">
    <name type="scientific">Candidatus Hakubella thermalkaliphila</name>
    <dbReference type="NCBI Taxonomy" id="2754717"/>
    <lineage>
        <taxon>Bacteria</taxon>
        <taxon>Bacillati</taxon>
        <taxon>Actinomycetota</taxon>
        <taxon>Actinomycetota incertae sedis</taxon>
        <taxon>Candidatus Hakubellales</taxon>
        <taxon>Candidatus Hakubellaceae</taxon>
        <taxon>Candidatus Hakubella</taxon>
    </lineage>
</organism>
<dbReference type="EMBL" id="BLRZ01000036">
    <property type="protein sequence ID" value="GFP30014.1"/>
    <property type="molecule type" value="Genomic_DNA"/>
</dbReference>